<dbReference type="KEGG" id="lac:LBA0193"/>
<sequence>MQNSKTPLKVISLLIISLSAVCINVGIVHATSGRAPNLGMSQTTPTNPVIKKGDKIFVVIKDTQKQTVPVYNQYAKKTKHKVKMGSTFIVKAVKKINKKKIILISKNRWLNAKDIVKN</sequence>
<evidence type="ECO:0000313" key="1">
    <source>
        <dbReference type="EMBL" id="AAV42089.1"/>
    </source>
</evidence>
<dbReference type="PATRIC" id="fig|272621.13.peg.184"/>
<dbReference type="STRING" id="272621.LBA0193"/>
<dbReference type="eggNOG" id="ENOG5030A3I">
    <property type="taxonomic scope" value="Bacteria"/>
</dbReference>
<evidence type="ECO:0000313" key="2">
    <source>
        <dbReference type="Proteomes" id="UP000006381"/>
    </source>
</evidence>
<dbReference type="RefSeq" id="WP_003548832.1">
    <property type="nucleotide sequence ID" value="NC_006814.3"/>
</dbReference>
<accession>Q5FMI5</accession>
<evidence type="ECO:0008006" key="3">
    <source>
        <dbReference type="Google" id="ProtNLM"/>
    </source>
</evidence>
<proteinExistence type="predicted"/>
<dbReference type="BioCyc" id="LACI272621:G1G49-186-MONOMER"/>
<dbReference type="EMBL" id="CP000033">
    <property type="protein sequence ID" value="AAV42089.1"/>
    <property type="molecule type" value="Genomic_DNA"/>
</dbReference>
<name>Q5FMI5_LACAC</name>
<protein>
    <recommendedName>
        <fullName evidence="3">Surface layer protein A domain-containing protein</fullName>
    </recommendedName>
</protein>
<reference evidence="1 2" key="1">
    <citation type="journal article" date="2005" name="Proc. Natl. Acad. Sci. U.S.A.">
        <title>Complete genome sequence of the probiotic lactic acid bacterium Lactobacillus acidophilus NCFM.</title>
        <authorList>
            <person name="Altermann E."/>
            <person name="Russell W.M."/>
            <person name="Azcarate-Peril M.A."/>
            <person name="Barrangou R."/>
            <person name="Buck B.L."/>
            <person name="McAuliffe O."/>
            <person name="Souther N."/>
            <person name="Dobson A."/>
            <person name="Duong T."/>
            <person name="Callanan M."/>
            <person name="Lick S."/>
            <person name="Hamrick A."/>
            <person name="Cano R."/>
            <person name="Klaenhammer T.R."/>
        </authorList>
    </citation>
    <scope>NUCLEOTIDE SEQUENCE [LARGE SCALE GENOMIC DNA]</scope>
    <source>
        <strain evidence="2">ATCC 700396 / NCK56 / N2 / NCFM</strain>
    </source>
</reference>
<dbReference type="HOGENOM" id="CLU_164684_0_0_9"/>
<dbReference type="DNASU" id="3252048"/>
<keyword evidence="2" id="KW-1185">Reference proteome</keyword>
<dbReference type="Proteomes" id="UP000006381">
    <property type="component" value="Chromosome"/>
</dbReference>
<dbReference type="AlphaFoldDB" id="Q5FMI5"/>
<organism evidence="2">
    <name type="scientific">Lactobacillus acidophilus (strain ATCC 700396 / NCK56 / N2 / NCFM)</name>
    <dbReference type="NCBI Taxonomy" id="272621"/>
    <lineage>
        <taxon>Bacteria</taxon>
        <taxon>Bacillati</taxon>
        <taxon>Bacillota</taxon>
        <taxon>Bacilli</taxon>
        <taxon>Lactobacillales</taxon>
        <taxon>Lactobacillaceae</taxon>
        <taxon>Lactobacillus</taxon>
    </lineage>
</organism>
<gene>
    <name evidence="1" type="ordered locus">LBA0193</name>
</gene>